<dbReference type="Pfam" id="PF00300">
    <property type="entry name" value="His_Phos_1"/>
    <property type="match status" value="1"/>
</dbReference>
<evidence type="ECO:0000313" key="3">
    <source>
        <dbReference type="Proteomes" id="UP000323664"/>
    </source>
</evidence>
<dbReference type="SUPFAM" id="SSF53254">
    <property type="entry name" value="Phosphoglycerate mutase-like"/>
    <property type="match status" value="1"/>
</dbReference>
<comment type="caution">
    <text evidence="2">The sequence shown here is derived from an EMBL/GenBank/DDBJ whole genome shotgun (WGS) entry which is preliminary data.</text>
</comment>
<dbReference type="InterPro" id="IPR029033">
    <property type="entry name" value="His_PPase_superfam"/>
</dbReference>
<feature type="signal peptide" evidence="1">
    <location>
        <begin position="1"/>
        <end position="21"/>
    </location>
</feature>
<dbReference type="AlphaFoldDB" id="A0A5M9WYU9"/>
<name>A0A5M9WYU9_PAEAM</name>
<reference evidence="2 3" key="1">
    <citation type="journal article" date="2019" name="J. Ind. Microbiol. Biotechnol.">
        <title>Paenibacillus amylolyticus 27C64 has a diverse set of carbohydrate-active enzymes and complete pectin deconstruction system.</title>
        <authorList>
            <person name="Keggi C."/>
            <person name="Doran-Peterson J."/>
        </authorList>
    </citation>
    <scope>NUCLEOTIDE SEQUENCE [LARGE SCALE GENOMIC DNA]</scope>
    <source>
        <strain evidence="2 3">27C64</strain>
    </source>
</reference>
<dbReference type="RefSeq" id="WP_123066405.1">
    <property type="nucleotide sequence ID" value="NZ_RIAS01000016.1"/>
</dbReference>
<dbReference type="EMBL" id="RIAS01000016">
    <property type="protein sequence ID" value="KAA8786712.1"/>
    <property type="molecule type" value="Genomic_DNA"/>
</dbReference>
<dbReference type="Gene3D" id="3.40.50.1240">
    <property type="entry name" value="Phosphoglycerate mutase-like"/>
    <property type="match status" value="1"/>
</dbReference>
<dbReference type="InterPro" id="IPR013078">
    <property type="entry name" value="His_Pase_superF_clade-1"/>
</dbReference>
<evidence type="ECO:0000256" key="1">
    <source>
        <dbReference type="SAM" id="SignalP"/>
    </source>
</evidence>
<dbReference type="CDD" id="cd07040">
    <property type="entry name" value="HP"/>
    <property type="match status" value="1"/>
</dbReference>
<proteinExistence type="predicted"/>
<dbReference type="Proteomes" id="UP000323664">
    <property type="component" value="Unassembled WGS sequence"/>
</dbReference>
<organism evidence="2 3">
    <name type="scientific">Paenibacillus amylolyticus</name>
    <dbReference type="NCBI Taxonomy" id="1451"/>
    <lineage>
        <taxon>Bacteria</taxon>
        <taxon>Bacillati</taxon>
        <taxon>Bacillota</taxon>
        <taxon>Bacilli</taxon>
        <taxon>Bacillales</taxon>
        <taxon>Paenibacillaceae</taxon>
        <taxon>Paenibacillus</taxon>
    </lineage>
</organism>
<protein>
    <submittedName>
        <fullName evidence="2">Histidine phosphatase family protein</fullName>
    </submittedName>
</protein>
<feature type="chain" id="PRO_5024447503" evidence="1">
    <location>
        <begin position="22"/>
        <end position="208"/>
    </location>
</feature>
<dbReference type="OrthoDB" id="2237472at2"/>
<evidence type="ECO:0000313" key="2">
    <source>
        <dbReference type="EMBL" id="KAA8786712.1"/>
    </source>
</evidence>
<accession>A0A5M9WYU9</accession>
<sequence>MNRLFIIVPYLFLLLGTICNASQSEVPSSSLINELQKGGYTLYIRHGDASVGEDQQNINLSDCTTQRNLSTMGKEQAEKYGNAIRKLNIPVYLPVEASPLCRTVQTAQTAFGIQNVKVNDFWINIYKLSQNPSTETISTTLQVFTKEVEQKTPSNFNRVIVAHSFPPGLGLGELSSMETVIIQPLGDQRGYKVLGKLKLEDVLRLAGM</sequence>
<gene>
    <name evidence="2" type="ORF">EC604_23050</name>
</gene>
<keyword evidence="1" id="KW-0732">Signal</keyword>